<name>A0A834BXW7_ORYME</name>
<dbReference type="AlphaFoldDB" id="A0A834BXW7"/>
<protein>
    <submittedName>
        <fullName evidence="2">Uncharacterized protein</fullName>
    </submittedName>
</protein>
<evidence type="ECO:0000313" key="3">
    <source>
        <dbReference type="Proteomes" id="UP000646548"/>
    </source>
</evidence>
<evidence type="ECO:0000256" key="1">
    <source>
        <dbReference type="SAM" id="MobiDB-lite"/>
    </source>
</evidence>
<comment type="caution">
    <text evidence="2">The sequence shown here is derived from an EMBL/GenBank/DDBJ whole genome shotgun (WGS) entry which is preliminary data.</text>
</comment>
<organism evidence="2 3">
    <name type="scientific">Oryzias melastigma</name>
    <name type="common">Marine medaka</name>
    <dbReference type="NCBI Taxonomy" id="30732"/>
    <lineage>
        <taxon>Eukaryota</taxon>
        <taxon>Metazoa</taxon>
        <taxon>Chordata</taxon>
        <taxon>Craniata</taxon>
        <taxon>Vertebrata</taxon>
        <taxon>Euteleostomi</taxon>
        <taxon>Actinopterygii</taxon>
        <taxon>Neopterygii</taxon>
        <taxon>Teleostei</taxon>
        <taxon>Neoteleostei</taxon>
        <taxon>Acanthomorphata</taxon>
        <taxon>Ovalentaria</taxon>
        <taxon>Atherinomorphae</taxon>
        <taxon>Beloniformes</taxon>
        <taxon>Adrianichthyidae</taxon>
        <taxon>Oryziinae</taxon>
        <taxon>Oryzias</taxon>
    </lineage>
</organism>
<sequence>MSSKKCRQNRSRQTSSFRHTKRTETADGTPEAADALTSGEDLQMSRPLPSLKLLQKNDFWIDLRNYEALL</sequence>
<proteinExistence type="predicted"/>
<reference evidence="2" key="1">
    <citation type="journal article" name="BMC Genomics">
        <title>Long-read sequencing and de novo genome assembly of marine medaka (Oryzias melastigma).</title>
        <authorList>
            <person name="Liang P."/>
            <person name="Saqib H.S.A."/>
            <person name="Ni X."/>
            <person name="Shen Y."/>
        </authorList>
    </citation>
    <scope>NUCLEOTIDE SEQUENCE</scope>
    <source>
        <strain evidence="2">Bigg-433</strain>
    </source>
</reference>
<accession>A0A834BXW7</accession>
<gene>
    <name evidence="2" type="ORF">FQA47_013811</name>
</gene>
<feature type="compositionally biased region" description="Basic residues" evidence="1">
    <location>
        <begin position="1"/>
        <end position="10"/>
    </location>
</feature>
<feature type="region of interest" description="Disordered" evidence="1">
    <location>
        <begin position="1"/>
        <end position="46"/>
    </location>
</feature>
<dbReference type="EMBL" id="WKFB01000835">
    <property type="protein sequence ID" value="KAF6717413.1"/>
    <property type="molecule type" value="Genomic_DNA"/>
</dbReference>
<dbReference type="Proteomes" id="UP000646548">
    <property type="component" value="Unassembled WGS sequence"/>
</dbReference>
<evidence type="ECO:0000313" key="2">
    <source>
        <dbReference type="EMBL" id="KAF6717413.1"/>
    </source>
</evidence>